<dbReference type="OrthoDB" id="10659135at2759"/>
<name>A0A5M8PHS0_9LECA</name>
<comment type="caution">
    <text evidence="2">The sequence shown here is derived from an EMBL/GenBank/DDBJ whole genome shotgun (WGS) entry which is preliminary data.</text>
</comment>
<feature type="compositionally biased region" description="Polar residues" evidence="1">
    <location>
        <begin position="547"/>
        <end position="573"/>
    </location>
</feature>
<feature type="region of interest" description="Disordered" evidence="1">
    <location>
        <begin position="52"/>
        <end position="77"/>
    </location>
</feature>
<dbReference type="EMBL" id="VXIT01000013">
    <property type="protein sequence ID" value="KAA6408593.1"/>
    <property type="molecule type" value="Genomic_DNA"/>
</dbReference>
<feature type="region of interest" description="Disordered" evidence="1">
    <location>
        <begin position="388"/>
        <end position="431"/>
    </location>
</feature>
<reference evidence="2 3" key="1">
    <citation type="submission" date="2019-09" db="EMBL/GenBank/DDBJ databases">
        <title>The hologenome of the rock-dwelling lichen Lasallia pustulata.</title>
        <authorList>
            <person name="Greshake Tzovaras B."/>
            <person name="Segers F."/>
            <person name="Bicker A."/>
            <person name="Dal Grande F."/>
            <person name="Otte J."/>
            <person name="Hankeln T."/>
            <person name="Schmitt I."/>
            <person name="Ebersberger I."/>
        </authorList>
    </citation>
    <scope>NUCLEOTIDE SEQUENCE [LARGE SCALE GENOMIC DNA]</scope>
    <source>
        <strain evidence="2">A1-1</strain>
    </source>
</reference>
<organism evidence="2 3">
    <name type="scientific">Lasallia pustulata</name>
    <dbReference type="NCBI Taxonomy" id="136370"/>
    <lineage>
        <taxon>Eukaryota</taxon>
        <taxon>Fungi</taxon>
        <taxon>Dikarya</taxon>
        <taxon>Ascomycota</taxon>
        <taxon>Pezizomycotina</taxon>
        <taxon>Lecanoromycetes</taxon>
        <taxon>OSLEUM clade</taxon>
        <taxon>Umbilicariomycetidae</taxon>
        <taxon>Umbilicariales</taxon>
        <taxon>Umbilicariaceae</taxon>
        <taxon>Lasallia</taxon>
    </lineage>
</organism>
<evidence type="ECO:0000313" key="2">
    <source>
        <dbReference type="EMBL" id="KAA6408593.1"/>
    </source>
</evidence>
<feature type="region of interest" description="Disordered" evidence="1">
    <location>
        <begin position="530"/>
        <end position="573"/>
    </location>
</feature>
<gene>
    <name evidence="2" type="ORF">FRX48_07675</name>
</gene>
<feature type="compositionally biased region" description="Polar residues" evidence="1">
    <location>
        <begin position="55"/>
        <end position="66"/>
    </location>
</feature>
<feature type="compositionally biased region" description="Basic and acidic residues" evidence="1">
    <location>
        <begin position="765"/>
        <end position="775"/>
    </location>
</feature>
<dbReference type="Proteomes" id="UP000324767">
    <property type="component" value="Unassembled WGS sequence"/>
</dbReference>
<evidence type="ECO:0000256" key="1">
    <source>
        <dbReference type="SAM" id="MobiDB-lite"/>
    </source>
</evidence>
<proteinExistence type="predicted"/>
<accession>A0A5M8PHS0</accession>
<protein>
    <submittedName>
        <fullName evidence="2">Uncharacterized protein</fullName>
    </submittedName>
</protein>
<sequence length="803" mass="87915">MSNAGSPRRRTPSTGDGAPTHTNPTQPYERLGAFSYASVARRPWPFPIQGPLPRQGNTLQPTQNQVPGVEPSYRDPPAPWVVLRPGAVRRQGVAPSRVPSGPTIEPQSQYPRVSESVRLFVGPQTPGAAPLPEIIRGRRVAPAPTTYQTPRVEYPYGDNSAAQPVPRPGAIRALSITPSQRGLSGPGVAPQSQYMRVSEAGRLFVGTRAPWAAPLPEIVQGPRVAPGQITYQTPRVDSPYRGNSAVQPVPRAGAIRGLSIVPSQRGPPGPRVAPQSQYPEISRVIRSFVDTPAPWAAQPPGIVHGPRPLNEDTPALLNARRLGAMPAPNFPRSPIPNQRPNFLPHPVGLALWPDSPVRTPLGPRIEHRSTPEELSRGFPPVQTLSAPWAISASGPPFEPRIESPSTPRERPGARVSRITPSTRHNMPSGLRHPGMTPLSPHVVSRPVQPLQPRPSTRHAAPTRVPLIETGPSTSELTPNRRIQVPPIETGPSTSELTPNRRIRVPLIETGPSRSELTRNRRIRVPLIETGPSTSELTPNRVLPFPTRPSTRPILSSGNQPLKPTSPQGAGSSVKETTAPMVAPLAKRGPSFQCDPLSSGVCTPQGGIDLLWTPEGITPAHPEWNFPARHMQKYYTAKDEKKKARDAKIAAFRHLEEKLLDRACYELDILGNASFMEQLFGMPLEDISAKGWKTKIFHSPITFHEFKYNDVCKKDMNIARLQNRHLRNYLHAQRLKLGIIPQIPECPKTQYPELPSRKANAASAEHPPRCGEESSKNVRGSRPQPTRPPGVSEEIWAERFGKHS</sequence>
<feature type="region of interest" description="Disordered" evidence="1">
    <location>
        <begin position="92"/>
        <end position="111"/>
    </location>
</feature>
<evidence type="ECO:0000313" key="3">
    <source>
        <dbReference type="Proteomes" id="UP000324767"/>
    </source>
</evidence>
<feature type="region of interest" description="Disordered" evidence="1">
    <location>
        <begin position="749"/>
        <end position="803"/>
    </location>
</feature>
<feature type="region of interest" description="Disordered" evidence="1">
    <location>
        <begin position="466"/>
        <end position="497"/>
    </location>
</feature>
<feature type="region of interest" description="Disordered" evidence="1">
    <location>
        <begin position="1"/>
        <end position="30"/>
    </location>
</feature>
<dbReference type="AlphaFoldDB" id="A0A5M8PHS0"/>